<sequence>MSHSTPAISTCRPAARSAAQASCSSVPGAPGAPSTGPAPPVGKVGGVVLAMGGLRSGAGCPMAAAVSRRLRGVDVTVGQTAHPLTYHARMSRRLPIDQVVLHTYVAMQNLAHGRAVNDIAEEIGKSRFATARMVRRARELGLIEVTAKVPDPVDVDLSARLAQRYGLRSALVVATQSTNATEAREAIARITARYILDDIEEDDVVGFAPGRTLVLASRLISQLPSADIVQLTGVGAPRLEDGVEVISNIGRASGGATYPLYAPALLMKDPRAHVLLQHPSIQRTMRRMDHVVKTFLTIGGWPEASLLARQLTELGEREAFENEGVVAEIGTMLLDIDGNTVPGLEGRFVGISEESLRRVPARVGIGGGAGKERALIATLRSGICHVVITDARCARAALAV</sequence>
<gene>
    <name evidence="6" type="ORF">GC722_03210</name>
</gene>
<dbReference type="Gene3D" id="3.40.50.1360">
    <property type="match status" value="1"/>
</dbReference>
<comment type="similarity">
    <text evidence="1">Belongs to the SorC transcriptional regulatory family.</text>
</comment>
<evidence type="ECO:0000313" key="6">
    <source>
        <dbReference type="EMBL" id="MVA75041.1"/>
    </source>
</evidence>
<dbReference type="Pfam" id="PF04198">
    <property type="entry name" value="Sugar-bind"/>
    <property type="match status" value="1"/>
</dbReference>
<protein>
    <recommendedName>
        <fullName evidence="5">Sugar-binding domain-containing protein</fullName>
    </recommendedName>
</protein>
<dbReference type="AlphaFoldDB" id="A0A6A9UQU6"/>
<dbReference type="InterPro" id="IPR007324">
    <property type="entry name" value="Sugar-bd_dom_put"/>
</dbReference>
<reference evidence="6 7" key="1">
    <citation type="submission" date="2019-12" db="EMBL/GenBank/DDBJ databases">
        <title>Auraticoccus cholistani sp. nov., an actinomycete isolated from soil of Cholistan desert.</title>
        <authorList>
            <person name="Cheema M.T."/>
        </authorList>
    </citation>
    <scope>NUCLEOTIDE SEQUENCE [LARGE SCALE GENOMIC DNA]</scope>
    <source>
        <strain evidence="6 7">F435</strain>
    </source>
</reference>
<organism evidence="6 7">
    <name type="scientific">Auraticoccus cholistanensis</name>
    <dbReference type="NCBI Taxonomy" id="2656650"/>
    <lineage>
        <taxon>Bacteria</taxon>
        <taxon>Bacillati</taxon>
        <taxon>Actinomycetota</taxon>
        <taxon>Actinomycetes</taxon>
        <taxon>Propionibacteriales</taxon>
        <taxon>Propionibacteriaceae</taxon>
        <taxon>Auraticoccus</taxon>
    </lineage>
</organism>
<dbReference type="SUPFAM" id="SSF100950">
    <property type="entry name" value="NagB/RpiA/CoA transferase-like"/>
    <property type="match status" value="1"/>
</dbReference>
<accession>A0A6A9UQU6</accession>
<dbReference type="InterPro" id="IPR037171">
    <property type="entry name" value="NagB/RpiA_transferase-like"/>
</dbReference>
<keyword evidence="4" id="KW-0804">Transcription</keyword>
<dbReference type="PANTHER" id="PTHR34294">
    <property type="entry name" value="TRANSCRIPTIONAL REGULATOR-RELATED"/>
    <property type="match status" value="1"/>
</dbReference>
<evidence type="ECO:0000256" key="4">
    <source>
        <dbReference type="ARBA" id="ARBA00023163"/>
    </source>
</evidence>
<comment type="caution">
    <text evidence="6">The sequence shown here is derived from an EMBL/GenBank/DDBJ whole genome shotgun (WGS) entry which is preliminary data.</text>
</comment>
<keyword evidence="7" id="KW-1185">Reference proteome</keyword>
<evidence type="ECO:0000313" key="7">
    <source>
        <dbReference type="Proteomes" id="UP000435304"/>
    </source>
</evidence>
<evidence type="ECO:0000256" key="2">
    <source>
        <dbReference type="ARBA" id="ARBA00023015"/>
    </source>
</evidence>
<dbReference type="PANTHER" id="PTHR34294:SF1">
    <property type="entry name" value="TRANSCRIPTIONAL REGULATOR LSRR"/>
    <property type="match status" value="1"/>
</dbReference>
<feature type="domain" description="Sugar-binding" evidence="5">
    <location>
        <begin position="155"/>
        <end position="398"/>
    </location>
</feature>
<evidence type="ECO:0000259" key="5">
    <source>
        <dbReference type="Pfam" id="PF04198"/>
    </source>
</evidence>
<dbReference type="GO" id="GO:0003677">
    <property type="term" value="F:DNA binding"/>
    <property type="evidence" value="ECO:0007669"/>
    <property type="project" value="UniProtKB-KW"/>
</dbReference>
<name>A0A6A9UQU6_9ACTN</name>
<evidence type="ECO:0000256" key="3">
    <source>
        <dbReference type="ARBA" id="ARBA00023125"/>
    </source>
</evidence>
<dbReference type="GO" id="GO:0030246">
    <property type="term" value="F:carbohydrate binding"/>
    <property type="evidence" value="ECO:0007669"/>
    <property type="project" value="InterPro"/>
</dbReference>
<keyword evidence="2" id="KW-0805">Transcription regulation</keyword>
<proteinExistence type="inferred from homology"/>
<dbReference type="InterPro" id="IPR051054">
    <property type="entry name" value="SorC_transcr_regulators"/>
</dbReference>
<keyword evidence="3" id="KW-0238">DNA-binding</keyword>
<dbReference type="EMBL" id="WPCU01000004">
    <property type="protein sequence ID" value="MVA75041.1"/>
    <property type="molecule type" value="Genomic_DNA"/>
</dbReference>
<evidence type="ECO:0000256" key="1">
    <source>
        <dbReference type="ARBA" id="ARBA00010466"/>
    </source>
</evidence>
<dbReference type="Proteomes" id="UP000435304">
    <property type="component" value="Unassembled WGS sequence"/>
</dbReference>